<accession>A0AAE2YN60</accession>
<dbReference type="AlphaFoldDB" id="A0AAE2YN60"/>
<protein>
    <submittedName>
        <fullName evidence="1">Uncharacterized protein</fullName>
    </submittedName>
</protein>
<proteinExistence type="predicted"/>
<dbReference type="Proteomes" id="UP001197378">
    <property type="component" value="Unassembled WGS sequence"/>
</dbReference>
<evidence type="ECO:0000313" key="2">
    <source>
        <dbReference type="Proteomes" id="UP001197378"/>
    </source>
</evidence>
<dbReference type="EMBL" id="JAAXYO010000037">
    <property type="protein sequence ID" value="MBU2787232.1"/>
    <property type="molecule type" value="Genomic_DNA"/>
</dbReference>
<name>A0AAE2YN60_9PROT</name>
<gene>
    <name evidence="1" type="ORF">HFQ13_03215</name>
</gene>
<evidence type="ECO:0000313" key="1">
    <source>
        <dbReference type="EMBL" id="MBU2787232.1"/>
    </source>
</evidence>
<dbReference type="RefSeq" id="WP_215870336.1">
    <property type="nucleotide sequence ID" value="NZ_JAAXYO010000037.1"/>
</dbReference>
<keyword evidence="2" id="KW-1185">Reference proteome</keyword>
<comment type="caution">
    <text evidence="1">The sequence shown here is derived from an EMBL/GenBank/DDBJ whole genome shotgun (WGS) entry which is preliminary data.</text>
</comment>
<sequence length="93" mass="10092">MSVTDEMVEWAVEALSHEAHAARRAKIEAILTQLREFPDPAGLPVGSTQRFLAQRRVDRLLVRAGALGFEPTSLALKKEMGKQIAGASLGIPL</sequence>
<reference evidence="1" key="1">
    <citation type="journal article" date="2021" name="ISME J.">
        <title>Genomic evolution of the class Acidithiobacillia: deep-branching Proteobacteria living in extreme acidic conditions.</title>
        <authorList>
            <person name="Moya-Beltran A."/>
            <person name="Beard S."/>
            <person name="Rojas-Villalobos C."/>
            <person name="Issotta F."/>
            <person name="Gallardo Y."/>
            <person name="Ulloa R."/>
            <person name="Giaveno A."/>
            <person name="Degli Esposti M."/>
            <person name="Johnson D.B."/>
            <person name="Quatrini R."/>
        </authorList>
    </citation>
    <scope>NUCLEOTIDE SEQUENCE</scope>
    <source>
        <strain evidence="1">VAN18-1</strain>
    </source>
</reference>
<organism evidence="1 2">
    <name type="scientific">Igneacidithiobacillus copahuensis</name>
    <dbReference type="NCBI Taxonomy" id="2724909"/>
    <lineage>
        <taxon>Bacteria</taxon>
        <taxon>Pseudomonadati</taxon>
        <taxon>Pseudomonadota</taxon>
        <taxon>Acidithiobacillia</taxon>
        <taxon>Acidithiobacillales</taxon>
        <taxon>Acidithiobacillaceae</taxon>
        <taxon>Igneacidithiobacillus</taxon>
    </lineage>
</organism>